<dbReference type="Pfam" id="PF17938">
    <property type="entry name" value="TetR_C_29"/>
    <property type="match status" value="1"/>
</dbReference>
<evidence type="ECO:0000313" key="5">
    <source>
        <dbReference type="EMBL" id="WXB13876.1"/>
    </source>
</evidence>
<feature type="DNA-binding region" description="H-T-H motif" evidence="2">
    <location>
        <begin position="50"/>
        <end position="69"/>
    </location>
</feature>
<accession>A0ABZ2LVR3</accession>
<feature type="domain" description="HTH tetR-type" evidence="4">
    <location>
        <begin position="27"/>
        <end position="87"/>
    </location>
</feature>
<evidence type="ECO:0000256" key="1">
    <source>
        <dbReference type="ARBA" id="ARBA00023125"/>
    </source>
</evidence>
<dbReference type="InterPro" id="IPR009057">
    <property type="entry name" value="Homeodomain-like_sf"/>
</dbReference>
<evidence type="ECO:0000256" key="3">
    <source>
        <dbReference type="SAM" id="MobiDB-lite"/>
    </source>
</evidence>
<proteinExistence type="predicted"/>
<dbReference type="Gene3D" id="1.10.357.10">
    <property type="entry name" value="Tetracycline Repressor, domain 2"/>
    <property type="match status" value="1"/>
</dbReference>
<evidence type="ECO:0000256" key="2">
    <source>
        <dbReference type="PROSITE-ProRule" id="PRU00335"/>
    </source>
</evidence>
<dbReference type="Pfam" id="PF00440">
    <property type="entry name" value="TetR_N"/>
    <property type="match status" value="1"/>
</dbReference>
<dbReference type="PRINTS" id="PR00455">
    <property type="entry name" value="HTHTETR"/>
</dbReference>
<dbReference type="RefSeq" id="WP_394823495.1">
    <property type="nucleotide sequence ID" value="NZ_CP089984.1"/>
</dbReference>
<dbReference type="InterPro" id="IPR050109">
    <property type="entry name" value="HTH-type_TetR-like_transc_reg"/>
</dbReference>
<dbReference type="InterPro" id="IPR001647">
    <property type="entry name" value="HTH_TetR"/>
</dbReference>
<name>A0ABZ2LVR3_9BACT</name>
<dbReference type="PANTHER" id="PTHR30328:SF54">
    <property type="entry name" value="HTH-TYPE TRANSCRIPTIONAL REPRESSOR SCO4008"/>
    <property type="match status" value="1"/>
</dbReference>
<dbReference type="EMBL" id="CP089984">
    <property type="protein sequence ID" value="WXB13876.1"/>
    <property type="molecule type" value="Genomic_DNA"/>
</dbReference>
<reference evidence="5 6" key="1">
    <citation type="submission" date="2021-12" db="EMBL/GenBank/DDBJ databases">
        <title>Discovery of the Pendulisporaceae a myxobacterial family with distinct sporulation behavior and unique specialized metabolism.</title>
        <authorList>
            <person name="Garcia R."/>
            <person name="Popoff A."/>
            <person name="Bader C.D."/>
            <person name="Loehr J."/>
            <person name="Walesch S."/>
            <person name="Walt C."/>
            <person name="Boldt J."/>
            <person name="Bunk B."/>
            <person name="Haeckl F.J.F.P.J."/>
            <person name="Gunesch A.P."/>
            <person name="Birkelbach J."/>
            <person name="Nuebel U."/>
            <person name="Pietschmann T."/>
            <person name="Bach T."/>
            <person name="Mueller R."/>
        </authorList>
    </citation>
    <scope>NUCLEOTIDE SEQUENCE [LARGE SCALE GENOMIC DNA]</scope>
    <source>
        <strain evidence="5 6">MSr11954</strain>
    </source>
</reference>
<dbReference type="PANTHER" id="PTHR30328">
    <property type="entry name" value="TRANSCRIPTIONAL REPRESSOR"/>
    <property type="match status" value="1"/>
</dbReference>
<organism evidence="5 6">
    <name type="scientific">Pendulispora albinea</name>
    <dbReference type="NCBI Taxonomy" id="2741071"/>
    <lineage>
        <taxon>Bacteria</taxon>
        <taxon>Pseudomonadati</taxon>
        <taxon>Myxococcota</taxon>
        <taxon>Myxococcia</taxon>
        <taxon>Myxococcales</taxon>
        <taxon>Sorangiineae</taxon>
        <taxon>Pendulisporaceae</taxon>
        <taxon>Pendulispora</taxon>
    </lineage>
</organism>
<feature type="region of interest" description="Disordered" evidence="3">
    <location>
        <begin position="1"/>
        <end position="25"/>
    </location>
</feature>
<dbReference type="SUPFAM" id="SSF48498">
    <property type="entry name" value="Tetracyclin repressor-like, C-terminal domain"/>
    <property type="match status" value="1"/>
</dbReference>
<dbReference type="SUPFAM" id="SSF46689">
    <property type="entry name" value="Homeodomain-like"/>
    <property type="match status" value="1"/>
</dbReference>
<sequence length="242" mass="26665">MPSSGAQRIPEAQGSEPAPQRRERNAVETQLRIVRAAEVEFARKGFDGARLGQIARAAEVQQALIHHYFHDKEGLYRAVVDHAVGAMSVEGWEVLHRLLSPLDASRVPEVVRAFVDLLVWQSLTHASAFAILRHAAAAEGAGETRSEALIRRTMRDKMRPLFDAVVALIEEMRAQGHVRSDVEPRHLCISVLSLALLAAQDDGIVRAVWNVDVRSPDFIAERKQEIVATVLARILPTATPSG</sequence>
<evidence type="ECO:0000259" key="4">
    <source>
        <dbReference type="PROSITE" id="PS50977"/>
    </source>
</evidence>
<keyword evidence="1 2" id="KW-0238">DNA-binding</keyword>
<dbReference type="Proteomes" id="UP001370348">
    <property type="component" value="Chromosome"/>
</dbReference>
<dbReference type="InterPro" id="IPR036271">
    <property type="entry name" value="Tet_transcr_reg_TetR-rel_C_sf"/>
</dbReference>
<keyword evidence="6" id="KW-1185">Reference proteome</keyword>
<gene>
    <name evidence="5" type="ORF">LZC94_39345</name>
</gene>
<dbReference type="InterPro" id="IPR041474">
    <property type="entry name" value="NicS_C"/>
</dbReference>
<protein>
    <submittedName>
        <fullName evidence="5">TetR/AcrR family transcriptional regulator</fullName>
    </submittedName>
</protein>
<evidence type="ECO:0000313" key="6">
    <source>
        <dbReference type="Proteomes" id="UP001370348"/>
    </source>
</evidence>
<dbReference type="PROSITE" id="PS50977">
    <property type="entry name" value="HTH_TETR_2"/>
    <property type="match status" value="1"/>
</dbReference>